<dbReference type="SUPFAM" id="SSF81606">
    <property type="entry name" value="PP2C-like"/>
    <property type="match status" value="1"/>
</dbReference>
<dbReference type="Gene3D" id="3.30.565.10">
    <property type="entry name" value="Histidine kinase-like ATPase, C-terminal domain"/>
    <property type="match status" value="1"/>
</dbReference>
<dbReference type="Pfam" id="PF07228">
    <property type="entry name" value="SpoIIE"/>
    <property type="match status" value="1"/>
</dbReference>
<dbReference type="InterPro" id="IPR036890">
    <property type="entry name" value="HATPase_C_sf"/>
</dbReference>
<proteinExistence type="predicted"/>
<evidence type="ECO:0000256" key="4">
    <source>
        <dbReference type="ARBA" id="ARBA00022777"/>
    </source>
</evidence>
<dbReference type="GO" id="GO:0016791">
    <property type="term" value="F:phosphatase activity"/>
    <property type="evidence" value="ECO:0007669"/>
    <property type="project" value="TreeGrafter"/>
</dbReference>
<protein>
    <submittedName>
        <fullName evidence="7">HAMP domain-containing protein</fullName>
    </submittedName>
</protein>
<dbReference type="PROSITE" id="PS50885">
    <property type="entry name" value="HAMP"/>
    <property type="match status" value="1"/>
</dbReference>
<dbReference type="SUPFAM" id="SSF158472">
    <property type="entry name" value="HAMP domain-like"/>
    <property type="match status" value="1"/>
</dbReference>
<dbReference type="InterPro" id="IPR001932">
    <property type="entry name" value="PPM-type_phosphatase-like_dom"/>
</dbReference>
<evidence type="ECO:0000259" key="6">
    <source>
        <dbReference type="PROSITE" id="PS50885"/>
    </source>
</evidence>
<evidence type="ECO:0000313" key="7">
    <source>
        <dbReference type="EMBL" id="QFU77585.1"/>
    </source>
</evidence>
<evidence type="ECO:0000256" key="1">
    <source>
        <dbReference type="ARBA" id="ARBA00004370"/>
    </source>
</evidence>
<dbReference type="AlphaFoldDB" id="A0A5P9NQ58"/>
<keyword evidence="5" id="KW-0378">Hydrolase</keyword>
<name>A0A5P9NQ58_9GAMM</name>
<dbReference type="InterPro" id="IPR052016">
    <property type="entry name" value="Bact_Sigma-Reg"/>
</dbReference>
<dbReference type="Pfam" id="PF00672">
    <property type="entry name" value="HAMP"/>
    <property type="match status" value="1"/>
</dbReference>
<gene>
    <name evidence="7" type="ORF">EY643_18960</name>
</gene>
<accession>A0A5P9NQ58</accession>
<keyword evidence="4" id="KW-0418">Kinase</keyword>
<evidence type="ECO:0000256" key="3">
    <source>
        <dbReference type="ARBA" id="ARBA00022679"/>
    </source>
</evidence>
<dbReference type="GO" id="GO:0016301">
    <property type="term" value="F:kinase activity"/>
    <property type="evidence" value="ECO:0007669"/>
    <property type="project" value="UniProtKB-KW"/>
</dbReference>
<dbReference type="Gene3D" id="6.10.340.10">
    <property type="match status" value="1"/>
</dbReference>
<dbReference type="SMART" id="SM00304">
    <property type="entry name" value="HAMP"/>
    <property type="match status" value="1"/>
</dbReference>
<dbReference type="InterPro" id="IPR003594">
    <property type="entry name" value="HATPase_dom"/>
</dbReference>
<comment type="subcellular location">
    <subcellularLocation>
        <location evidence="1">Membrane</location>
    </subcellularLocation>
</comment>
<dbReference type="OrthoDB" id="9811749at2"/>
<keyword evidence="8" id="KW-1185">Reference proteome</keyword>
<dbReference type="PANTHER" id="PTHR43156">
    <property type="entry name" value="STAGE II SPORULATION PROTEIN E-RELATED"/>
    <property type="match status" value="1"/>
</dbReference>
<dbReference type="InterPro" id="IPR003660">
    <property type="entry name" value="HAMP_dom"/>
</dbReference>
<keyword evidence="2" id="KW-0597">Phosphoprotein</keyword>
<dbReference type="Gene3D" id="3.30.450.20">
    <property type="entry name" value="PAS domain"/>
    <property type="match status" value="1"/>
</dbReference>
<evidence type="ECO:0000256" key="5">
    <source>
        <dbReference type="ARBA" id="ARBA00022801"/>
    </source>
</evidence>
<dbReference type="Pfam" id="PF22673">
    <property type="entry name" value="MCP-like_PDC_1"/>
    <property type="match status" value="1"/>
</dbReference>
<sequence length="779" mass="85188">MRNSIATRLIVLLTLCAALIVGGGMMVDYRLSRAEILERLDQESNERIKAVLGDIENWLSGVEAATGFLGQILTQREYSEEGLKQMLRDLVQNNEEIYGGAIALNPAFAQTDSGYSPYFYHSDAGVAFADLANAEANYQDQPWFVDPIEAGTSIWSEPYYDTGGGEALMTTYSVPVYRFDDQGERFLYAVVTADVLVKELHRVLQLLHLGKHSHGLMLSNEGLLLSSRRDADLLRHYSEVAVPQGNLDAWHEMLERVRAGDNVSREIECPEIDGRCILRIGALRSNGWPIGIVYSQDEVLEPLHDYQLKTAIISAVTLLAMALAVYLVTYRITRPLASLSTASANIARGDMDSPLPPAQGNDEIATLVRSFGSMSQDLKTYIADLESVTASRSRLEGELAAAREIQMSMLPGAGEALLQEDGVDLWARVQPAKTVGGDLYTYYRGNNHLFIAVGDVSDKGVPAALFMARAISLIQQLSGTATPPHQAMAELNNALERDNQSCMFVTLFLGVLDIPSGRLRFASAGHTAPSLLRQGGVTVIGQDTGPALGLARDQNYPDNLLQLLPGDRLAIYTDGIDEAFNEEGEMFGVGKFNLELLKCADQDIATAGATLFDSVAHHAGKQPQSDDITLLLLQYPQADTPPAHCHFHLGSGLTGRVQAWMEPVLEAWGIPSDSAMELHLVTEEIVTNVQKHAGLPAEEKVLLELRLQARTLTLLAKDNGIAFNPLLDARRAELGAEIESAEIGGLGVHLVTRLTDRQHYQRDGEHNVLSIEKDLPVWT</sequence>
<dbReference type="RefSeq" id="WP_153240732.1">
    <property type="nucleotide sequence ID" value="NZ_CP036422.1"/>
</dbReference>
<dbReference type="Pfam" id="PF13581">
    <property type="entry name" value="HATPase_c_2"/>
    <property type="match status" value="1"/>
</dbReference>
<dbReference type="InterPro" id="IPR036457">
    <property type="entry name" value="PPM-type-like_dom_sf"/>
</dbReference>
<reference evidence="7 8" key="1">
    <citation type="submission" date="2019-02" db="EMBL/GenBank/DDBJ databases">
        <authorList>
            <person name="Li S.-H."/>
        </authorList>
    </citation>
    <scope>NUCLEOTIDE SEQUENCE [LARGE SCALE GENOMIC DNA]</scope>
    <source>
        <strain evidence="7 8">IMCC14385</strain>
    </source>
</reference>
<dbReference type="Gene3D" id="3.60.40.10">
    <property type="entry name" value="PPM-type phosphatase domain"/>
    <property type="match status" value="1"/>
</dbReference>
<dbReference type="CDD" id="cd06225">
    <property type="entry name" value="HAMP"/>
    <property type="match status" value="1"/>
</dbReference>
<evidence type="ECO:0000313" key="8">
    <source>
        <dbReference type="Proteomes" id="UP000326287"/>
    </source>
</evidence>
<dbReference type="SMART" id="SM00331">
    <property type="entry name" value="PP2C_SIG"/>
    <property type="match status" value="1"/>
</dbReference>
<dbReference type="SUPFAM" id="SSF55874">
    <property type="entry name" value="ATPase domain of HSP90 chaperone/DNA topoisomerase II/histidine kinase"/>
    <property type="match status" value="1"/>
</dbReference>
<dbReference type="CDD" id="cd12913">
    <property type="entry name" value="PDC1_MCP_like"/>
    <property type="match status" value="1"/>
</dbReference>
<dbReference type="KEGG" id="halc:EY643_18960"/>
<feature type="domain" description="HAMP" evidence="6">
    <location>
        <begin position="330"/>
        <end position="383"/>
    </location>
</feature>
<dbReference type="PANTHER" id="PTHR43156:SF2">
    <property type="entry name" value="STAGE II SPORULATION PROTEIN E"/>
    <property type="match status" value="1"/>
</dbReference>
<dbReference type="Proteomes" id="UP000326287">
    <property type="component" value="Chromosome"/>
</dbReference>
<dbReference type="GO" id="GO:0016020">
    <property type="term" value="C:membrane"/>
    <property type="evidence" value="ECO:0007669"/>
    <property type="project" value="UniProtKB-SubCell"/>
</dbReference>
<dbReference type="GO" id="GO:0007165">
    <property type="term" value="P:signal transduction"/>
    <property type="evidence" value="ECO:0007669"/>
    <property type="project" value="InterPro"/>
</dbReference>
<keyword evidence="3" id="KW-0808">Transferase</keyword>
<dbReference type="CDD" id="cd16936">
    <property type="entry name" value="HATPase_RsbW-like"/>
    <property type="match status" value="1"/>
</dbReference>
<evidence type="ECO:0000256" key="2">
    <source>
        <dbReference type="ARBA" id="ARBA00022553"/>
    </source>
</evidence>
<organism evidence="7 8">
    <name type="scientific">Halioglobus maricola</name>
    <dbReference type="NCBI Taxonomy" id="2601894"/>
    <lineage>
        <taxon>Bacteria</taxon>
        <taxon>Pseudomonadati</taxon>
        <taxon>Pseudomonadota</taxon>
        <taxon>Gammaproteobacteria</taxon>
        <taxon>Cellvibrionales</taxon>
        <taxon>Halieaceae</taxon>
        <taxon>Halioglobus</taxon>
    </lineage>
</organism>
<dbReference type="EMBL" id="CP036422">
    <property type="protein sequence ID" value="QFU77585.1"/>
    <property type="molecule type" value="Genomic_DNA"/>
</dbReference>